<sequence length="67" mass="7886">MRGILRYTLDQEKYPWLHKTWKRGKCVFRYHGYTYGCISDGGIAVTERGNKGPSYEVPENSVNWEDK</sequence>
<comment type="caution">
    <text evidence="1">The sequence shown here is derived from an EMBL/GenBank/DDBJ whole genome shotgun (WGS) entry which is preliminary data.</text>
</comment>
<evidence type="ECO:0000313" key="2">
    <source>
        <dbReference type="Proteomes" id="UP000178534"/>
    </source>
</evidence>
<protein>
    <submittedName>
        <fullName evidence="1">Uncharacterized protein</fullName>
    </submittedName>
</protein>
<dbReference type="Proteomes" id="UP000178534">
    <property type="component" value="Unassembled WGS sequence"/>
</dbReference>
<dbReference type="EMBL" id="MHLP01000039">
    <property type="protein sequence ID" value="OGZ11254.1"/>
    <property type="molecule type" value="Genomic_DNA"/>
</dbReference>
<reference evidence="1 2" key="1">
    <citation type="journal article" date="2016" name="Nat. Commun.">
        <title>Thousands of microbial genomes shed light on interconnected biogeochemical processes in an aquifer system.</title>
        <authorList>
            <person name="Anantharaman K."/>
            <person name="Brown C.T."/>
            <person name="Hug L.A."/>
            <person name="Sharon I."/>
            <person name="Castelle C.J."/>
            <person name="Probst A.J."/>
            <person name="Thomas B.C."/>
            <person name="Singh A."/>
            <person name="Wilkins M.J."/>
            <person name="Karaoz U."/>
            <person name="Brodie E.L."/>
            <person name="Williams K.H."/>
            <person name="Hubbard S.S."/>
            <person name="Banfield J.F."/>
        </authorList>
    </citation>
    <scope>NUCLEOTIDE SEQUENCE [LARGE SCALE GENOMIC DNA]</scope>
</reference>
<evidence type="ECO:0000313" key="1">
    <source>
        <dbReference type="EMBL" id="OGZ11254.1"/>
    </source>
</evidence>
<accession>A0A1G2DCB8</accession>
<dbReference type="STRING" id="1798665.A2942_00475"/>
<dbReference type="AlphaFoldDB" id="A0A1G2DCB8"/>
<name>A0A1G2DCB8_9BACT</name>
<proteinExistence type="predicted"/>
<organism evidence="1 2">
    <name type="scientific">Candidatus Lloydbacteria bacterium RIFCSPLOWO2_01_FULL_50_20</name>
    <dbReference type="NCBI Taxonomy" id="1798665"/>
    <lineage>
        <taxon>Bacteria</taxon>
        <taxon>Candidatus Lloydiibacteriota</taxon>
    </lineage>
</organism>
<gene>
    <name evidence="1" type="ORF">A2942_00475</name>
</gene>